<keyword evidence="6 13" id="KW-0228">DNA excision</keyword>
<evidence type="ECO:0000256" key="12">
    <source>
        <dbReference type="ARBA" id="ARBA00029504"/>
    </source>
</evidence>
<keyword evidence="10 13" id="KW-0742">SOS response</keyword>
<keyword evidence="7 13" id="KW-0067">ATP-binding</keyword>
<evidence type="ECO:0000256" key="3">
    <source>
        <dbReference type="ARBA" id="ARBA00022490"/>
    </source>
</evidence>
<evidence type="ECO:0000313" key="19">
    <source>
        <dbReference type="EMBL" id="TKV60645.1"/>
    </source>
</evidence>
<dbReference type="InterPro" id="IPR024759">
    <property type="entry name" value="UvrB_YAD/RRR_dom"/>
</dbReference>
<dbReference type="NCBIfam" id="NF003673">
    <property type="entry name" value="PRK05298.1"/>
    <property type="match status" value="1"/>
</dbReference>
<dbReference type="Pfam" id="PF02151">
    <property type="entry name" value="UVR"/>
    <property type="match status" value="1"/>
</dbReference>
<feature type="short sequence motif" description="Beta-hairpin" evidence="13">
    <location>
        <begin position="115"/>
        <end position="138"/>
    </location>
</feature>
<evidence type="ECO:0000259" key="18">
    <source>
        <dbReference type="PROSITE" id="PS51194"/>
    </source>
</evidence>
<dbReference type="PROSITE" id="PS50151">
    <property type="entry name" value="UVR"/>
    <property type="match status" value="1"/>
</dbReference>
<dbReference type="HAMAP" id="MF_00204">
    <property type="entry name" value="UvrB"/>
    <property type="match status" value="1"/>
</dbReference>
<comment type="domain">
    <text evidence="13">The beta-hairpin motif is involved in DNA binding.</text>
</comment>
<feature type="region of interest" description="Disordered" evidence="15">
    <location>
        <begin position="724"/>
        <end position="746"/>
    </location>
</feature>
<dbReference type="GO" id="GO:0009432">
    <property type="term" value="P:SOS response"/>
    <property type="evidence" value="ECO:0007669"/>
    <property type="project" value="UniProtKB-UniRule"/>
</dbReference>
<dbReference type="Proteomes" id="UP000306985">
    <property type="component" value="Unassembled WGS sequence"/>
</dbReference>
<dbReference type="InterPro" id="IPR014001">
    <property type="entry name" value="Helicase_ATP-bd"/>
</dbReference>
<sequence>MAFPAEHPVLAVSEHRPVGDIPRTAGRFEVVSEYQPSGDQPQAIKELEKRLNDGEKDVVLLGATGTGKSATTAWLVEKMQRPTLVMAPNKTLAAQLANELRELFPHNAVEYFVSYYDYYQPEAYVPQTDTYIEKDSSINSDVERLRHSATMSLLSRRDVIVVASVSCIYGLGTPQSYLDRSIPLAVGDNVDRDTLLRALVDVQYSRNDVSFTRGSFRVRGDTVEVIPAYEELAIRIEFFGDEIEQLYYLHPLTGDVVREVQELRIFPATHYVAGPDRMATAIAGIERELAERLEELDRQGKLLEAQRLRMRTTYDVEMMRQVGFSNGIENYSRHIDGRAPGSAPATLIDYFPEDFLLVIDESHVTVPQIGAMYEGDASRKRVLVDHGFRLPSALDNRPLTWEEFADRIGQTVYLSATPGNYEMGRAQGEFVEQVIRPTGLVDPEVVIKPTKGQIDDLVGEIRARTERDERVLVTTLTKKMSEDLTDYLLELGIRVRYLHSEVDTLRRVELLRELRMGEYDVLVGINLLREGLDLPEVSLVSILDADKEGFLRSETSLIQTIGRAARNVNGQVHMYADKITPSMERAIDETNRRREKQRAYNEAHGIDPQPLRKKINDILERVYAEAEDSALGDSPVPIGGSGRNASRGRRAQGEKGGRGAGKGTAVAPPGPVNTAGMARSELADLVQQLTDQMMSAARELQFELAGRLRDEIHEIKREIRDMDAAGVADADAAPAEGKSRRQKVAR</sequence>
<evidence type="ECO:0000256" key="13">
    <source>
        <dbReference type="HAMAP-Rule" id="MF_00204"/>
    </source>
</evidence>
<dbReference type="Pfam" id="PF04851">
    <property type="entry name" value="ResIII"/>
    <property type="match status" value="1"/>
</dbReference>
<evidence type="ECO:0000256" key="11">
    <source>
        <dbReference type="ARBA" id="ARBA00026033"/>
    </source>
</evidence>
<dbReference type="PANTHER" id="PTHR24029">
    <property type="entry name" value="UVRABC SYSTEM PROTEIN B"/>
    <property type="match status" value="1"/>
</dbReference>
<protein>
    <recommendedName>
        <fullName evidence="12 13">UvrABC system protein B</fullName>
        <shortName evidence="13">Protein UvrB</shortName>
    </recommendedName>
    <alternativeName>
        <fullName evidence="13">Excinuclease ABC subunit B</fullName>
    </alternativeName>
</protein>
<keyword evidence="9 13" id="KW-0234">DNA repair</keyword>
<dbReference type="InterPro" id="IPR001650">
    <property type="entry name" value="Helicase_C-like"/>
</dbReference>
<dbReference type="InterPro" id="IPR036876">
    <property type="entry name" value="UVR_dom_sf"/>
</dbReference>
<reference evidence="19 20" key="1">
    <citation type="submission" date="2019-05" db="EMBL/GenBank/DDBJ databases">
        <title>Nakamurella sp. N5BH11, whole genome shotgun sequence.</title>
        <authorList>
            <person name="Tuo L."/>
        </authorList>
    </citation>
    <scope>NUCLEOTIDE SEQUENCE [LARGE SCALE GENOMIC DNA]</scope>
    <source>
        <strain evidence="19 20">N5BH11</strain>
    </source>
</reference>
<dbReference type="InterPro" id="IPR004807">
    <property type="entry name" value="UvrB"/>
</dbReference>
<comment type="subunit">
    <text evidence="11 13 14">Forms a heterotetramer with UvrA during the search for lesions. Interacts with UvrC in an incision complex.</text>
</comment>
<dbReference type="GO" id="GO:0016887">
    <property type="term" value="F:ATP hydrolysis activity"/>
    <property type="evidence" value="ECO:0007669"/>
    <property type="project" value="InterPro"/>
</dbReference>
<comment type="caution">
    <text evidence="19">The sequence shown here is derived from an EMBL/GenBank/DDBJ whole genome shotgun (WGS) entry which is preliminary data.</text>
</comment>
<evidence type="ECO:0000256" key="2">
    <source>
        <dbReference type="ARBA" id="ARBA00008533"/>
    </source>
</evidence>
<dbReference type="InterPro" id="IPR041471">
    <property type="entry name" value="UvrB_inter"/>
</dbReference>
<dbReference type="SUPFAM" id="SSF52540">
    <property type="entry name" value="P-loop containing nucleoside triphosphate hydrolases"/>
    <property type="match status" value="2"/>
</dbReference>
<dbReference type="InterPro" id="IPR001943">
    <property type="entry name" value="UVR_dom"/>
</dbReference>
<name>A0A4V6CW59_9ACTN</name>
<dbReference type="InterPro" id="IPR006935">
    <property type="entry name" value="Helicase/UvrB_N"/>
</dbReference>
<dbReference type="InterPro" id="IPR027417">
    <property type="entry name" value="P-loop_NTPase"/>
</dbReference>
<keyword evidence="20" id="KW-1185">Reference proteome</keyword>
<dbReference type="SMART" id="SM00490">
    <property type="entry name" value="HELICc"/>
    <property type="match status" value="1"/>
</dbReference>
<evidence type="ECO:0000259" key="17">
    <source>
        <dbReference type="PROSITE" id="PS51192"/>
    </source>
</evidence>
<keyword evidence="8 13" id="KW-0267">Excision nuclease</keyword>
<comment type="subcellular location">
    <subcellularLocation>
        <location evidence="1 13 14">Cytoplasm</location>
    </subcellularLocation>
</comment>
<proteinExistence type="inferred from homology"/>
<dbReference type="AlphaFoldDB" id="A0A4V6CW59"/>
<feature type="domain" description="UVR" evidence="16">
    <location>
        <begin position="683"/>
        <end position="718"/>
    </location>
</feature>
<evidence type="ECO:0000256" key="9">
    <source>
        <dbReference type="ARBA" id="ARBA00023204"/>
    </source>
</evidence>
<keyword evidence="5 13" id="KW-0227">DNA damage</keyword>
<dbReference type="Pfam" id="PF17757">
    <property type="entry name" value="UvrB_inter"/>
    <property type="match status" value="1"/>
</dbReference>
<dbReference type="SUPFAM" id="SSF46600">
    <property type="entry name" value="C-terminal UvrC-binding domain of UvrB"/>
    <property type="match status" value="1"/>
</dbReference>
<comment type="similarity">
    <text evidence="2 13 14">Belongs to the UvrB family.</text>
</comment>
<dbReference type="GO" id="GO:0009381">
    <property type="term" value="F:excinuclease ABC activity"/>
    <property type="evidence" value="ECO:0007669"/>
    <property type="project" value="UniProtKB-UniRule"/>
</dbReference>
<dbReference type="Gene3D" id="3.40.50.300">
    <property type="entry name" value="P-loop containing nucleotide triphosphate hydrolases"/>
    <property type="match status" value="3"/>
</dbReference>
<evidence type="ECO:0000256" key="15">
    <source>
        <dbReference type="SAM" id="MobiDB-lite"/>
    </source>
</evidence>
<evidence type="ECO:0000256" key="4">
    <source>
        <dbReference type="ARBA" id="ARBA00022741"/>
    </source>
</evidence>
<feature type="binding site" evidence="13">
    <location>
        <begin position="62"/>
        <end position="69"/>
    </location>
    <ligand>
        <name>ATP</name>
        <dbReference type="ChEBI" id="CHEBI:30616"/>
    </ligand>
</feature>
<evidence type="ECO:0000256" key="10">
    <source>
        <dbReference type="ARBA" id="ARBA00023236"/>
    </source>
</evidence>
<comment type="function">
    <text evidence="13">The UvrABC repair system catalyzes the recognition and processing of DNA lesions. A damage recognition complex composed of 2 UvrA and 2 UvrB subunits scans DNA for abnormalities. Upon binding of the UvrA(2)B(2) complex to a putative damaged site, the DNA wraps around one UvrB monomer. DNA wrap is dependent on ATP binding by UvrB and probably causes local melting of the DNA helix, facilitating insertion of UvrB beta-hairpin between the DNA strands. Then UvrB probes one DNA strand for the presence of a lesion. If a lesion is found the UvrA subunits dissociate and the UvrB-DNA preincision complex is formed. This complex is subsequently bound by UvrC and the second UvrB is released. If no lesion is found, the DNA wraps around the other UvrB subunit that will check the other stand for damage.</text>
</comment>
<evidence type="ECO:0000256" key="8">
    <source>
        <dbReference type="ARBA" id="ARBA00022881"/>
    </source>
</evidence>
<dbReference type="PROSITE" id="PS51192">
    <property type="entry name" value="HELICASE_ATP_BIND_1"/>
    <property type="match status" value="1"/>
</dbReference>
<dbReference type="GO" id="GO:0009380">
    <property type="term" value="C:excinuclease repair complex"/>
    <property type="evidence" value="ECO:0007669"/>
    <property type="project" value="InterPro"/>
</dbReference>
<dbReference type="FunFam" id="3.40.50.300:FF:000477">
    <property type="entry name" value="UvrABC system protein B"/>
    <property type="match status" value="1"/>
</dbReference>
<dbReference type="Pfam" id="PF12344">
    <property type="entry name" value="UvrB"/>
    <property type="match status" value="1"/>
</dbReference>
<dbReference type="GO" id="GO:0005737">
    <property type="term" value="C:cytoplasm"/>
    <property type="evidence" value="ECO:0007669"/>
    <property type="project" value="UniProtKB-SubCell"/>
</dbReference>
<dbReference type="FunFam" id="4.10.860.10:FF:000009">
    <property type="entry name" value="UvrABC system protein B"/>
    <property type="match status" value="1"/>
</dbReference>
<evidence type="ECO:0000313" key="20">
    <source>
        <dbReference type="Proteomes" id="UP000306985"/>
    </source>
</evidence>
<organism evidence="19 20">
    <name type="scientific">Nakamurella flava</name>
    <dbReference type="NCBI Taxonomy" id="2576308"/>
    <lineage>
        <taxon>Bacteria</taxon>
        <taxon>Bacillati</taxon>
        <taxon>Actinomycetota</taxon>
        <taxon>Actinomycetes</taxon>
        <taxon>Nakamurellales</taxon>
        <taxon>Nakamurellaceae</taxon>
        <taxon>Nakamurella</taxon>
    </lineage>
</organism>
<evidence type="ECO:0000256" key="1">
    <source>
        <dbReference type="ARBA" id="ARBA00004496"/>
    </source>
</evidence>
<dbReference type="SMART" id="SM00487">
    <property type="entry name" value="DEXDc"/>
    <property type="match status" value="1"/>
</dbReference>
<evidence type="ECO:0000256" key="5">
    <source>
        <dbReference type="ARBA" id="ARBA00022763"/>
    </source>
</evidence>
<evidence type="ECO:0000256" key="7">
    <source>
        <dbReference type="ARBA" id="ARBA00022840"/>
    </source>
</evidence>
<feature type="domain" description="Helicase C-terminal" evidence="18">
    <location>
        <begin position="453"/>
        <end position="619"/>
    </location>
</feature>
<dbReference type="RefSeq" id="WP_137447949.1">
    <property type="nucleotide sequence ID" value="NZ_SZZH01000001.1"/>
</dbReference>
<feature type="compositionally biased region" description="Low complexity" evidence="15">
    <location>
        <begin position="724"/>
        <end position="735"/>
    </location>
</feature>
<dbReference type="OrthoDB" id="9806651at2"/>
<evidence type="ECO:0000256" key="14">
    <source>
        <dbReference type="RuleBase" id="RU003587"/>
    </source>
</evidence>
<keyword evidence="3 13" id="KW-0963">Cytoplasm</keyword>
<dbReference type="GO" id="GO:0003677">
    <property type="term" value="F:DNA binding"/>
    <property type="evidence" value="ECO:0007669"/>
    <property type="project" value="UniProtKB-UniRule"/>
</dbReference>
<dbReference type="Gene3D" id="4.10.860.10">
    <property type="entry name" value="UVR domain"/>
    <property type="match status" value="1"/>
</dbReference>
<dbReference type="NCBIfam" id="TIGR00631">
    <property type="entry name" value="uvrb"/>
    <property type="match status" value="1"/>
</dbReference>
<dbReference type="GO" id="GO:0006289">
    <property type="term" value="P:nucleotide-excision repair"/>
    <property type="evidence" value="ECO:0007669"/>
    <property type="project" value="UniProtKB-UniRule"/>
</dbReference>
<keyword evidence="4 13" id="KW-0547">Nucleotide-binding</keyword>
<evidence type="ECO:0000259" key="16">
    <source>
        <dbReference type="PROSITE" id="PS50151"/>
    </source>
</evidence>
<dbReference type="EMBL" id="SZZH01000001">
    <property type="protein sequence ID" value="TKV60645.1"/>
    <property type="molecule type" value="Genomic_DNA"/>
</dbReference>
<dbReference type="CDD" id="cd18790">
    <property type="entry name" value="SF2_C_UvrB"/>
    <property type="match status" value="1"/>
</dbReference>
<feature type="domain" description="Helicase ATP-binding" evidence="17">
    <location>
        <begin position="49"/>
        <end position="184"/>
    </location>
</feature>
<dbReference type="CDD" id="cd17916">
    <property type="entry name" value="DEXHc_UvrB"/>
    <property type="match status" value="1"/>
</dbReference>
<dbReference type="PROSITE" id="PS51194">
    <property type="entry name" value="HELICASE_CTER"/>
    <property type="match status" value="1"/>
</dbReference>
<dbReference type="PANTHER" id="PTHR24029:SF0">
    <property type="entry name" value="UVRABC SYSTEM PROTEIN B"/>
    <property type="match status" value="1"/>
</dbReference>
<dbReference type="Pfam" id="PF00271">
    <property type="entry name" value="Helicase_C"/>
    <property type="match status" value="1"/>
</dbReference>
<evidence type="ECO:0000256" key="6">
    <source>
        <dbReference type="ARBA" id="ARBA00022769"/>
    </source>
</evidence>
<dbReference type="GO" id="GO:0005524">
    <property type="term" value="F:ATP binding"/>
    <property type="evidence" value="ECO:0007669"/>
    <property type="project" value="UniProtKB-UniRule"/>
</dbReference>
<accession>A0A4V6CW59</accession>
<gene>
    <name evidence="13 19" type="primary">uvrB</name>
    <name evidence="19" type="ORF">FDO65_02815</name>
</gene>
<feature type="region of interest" description="Disordered" evidence="15">
    <location>
        <begin position="629"/>
        <end position="675"/>
    </location>
</feature>